<name>A0AA39J0A6_9AGAR</name>
<dbReference type="InterPro" id="IPR016024">
    <property type="entry name" value="ARM-type_fold"/>
</dbReference>
<evidence type="ECO:0008006" key="3">
    <source>
        <dbReference type="Google" id="ProtNLM"/>
    </source>
</evidence>
<reference evidence="1" key="1">
    <citation type="submission" date="2023-06" db="EMBL/GenBank/DDBJ databases">
        <authorList>
            <consortium name="Lawrence Berkeley National Laboratory"/>
            <person name="Ahrendt S."/>
            <person name="Sahu N."/>
            <person name="Indic B."/>
            <person name="Wong-Bajracharya J."/>
            <person name="Merenyi Z."/>
            <person name="Ke H.-M."/>
            <person name="Monk M."/>
            <person name="Kocsube S."/>
            <person name="Drula E."/>
            <person name="Lipzen A."/>
            <person name="Balint B."/>
            <person name="Henrissat B."/>
            <person name="Andreopoulos B."/>
            <person name="Martin F.M."/>
            <person name="Harder C.B."/>
            <person name="Rigling D."/>
            <person name="Ford K.L."/>
            <person name="Foster G.D."/>
            <person name="Pangilinan J."/>
            <person name="Papanicolaou A."/>
            <person name="Barry K."/>
            <person name="LaButti K."/>
            <person name="Viragh M."/>
            <person name="Koriabine M."/>
            <person name="Yan M."/>
            <person name="Riley R."/>
            <person name="Champramary S."/>
            <person name="Plett K.L."/>
            <person name="Tsai I.J."/>
            <person name="Slot J."/>
            <person name="Sipos G."/>
            <person name="Plett J."/>
            <person name="Nagy L.G."/>
            <person name="Grigoriev I.V."/>
        </authorList>
    </citation>
    <scope>NUCLEOTIDE SEQUENCE</scope>
    <source>
        <strain evidence="1">FPL87.14</strain>
    </source>
</reference>
<dbReference type="SUPFAM" id="SSF48371">
    <property type="entry name" value="ARM repeat"/>
    <property type="match status" value="1"/>
</dbReference>
<sequence length="284" mass="32424">MVCHFLSAPRIYKYSFAEKLYSLMTANQDIIDTIIDAMNQPRRRAKAVRFLERIAKDGYARQLMLNISLLDKIAKLGKNIIRKKNPLSVQSVLGPAFTAVGKKTVVGDRGTLSAVRAALEVFASHEIFTQSLLDESVFQVITDGITTDVLKFREGHRVKAQIAGIRCLRELVKFEDARQVILSSEITNELIELLKAYNDEPDSSQWLRGWTDYGNLLEDTLKQLMKHEDAQEIVSNPRNVSLIRLMQFSPPQSNIHSWSERPRRLSTEQDSDRWSFSEDSIRAI</sequence>
<dbReference type="AlphaFoldDB" id="A0AA39J0A6"/>
<evidence type="ECO:0000313" key="2">
    <source>
        <dbReference type="Proteomes" id="UP001175226"/>
    </source>
</evidence>
<dbReference type="EMBL" id="JAUEPT010000077">
    <property type="protein sequence ID" value="KAK0433780.1"/>
    <property type="molecule type" value="Genomic_DNA"/>
</dbReference>
<evidence type="ECO:0000313" key="1">
    <source>
        <dbReference type="EMBL" id="KAK0433780.1"/>
    </source>
</evidence>
<comment type="caution">
    <text evidence="1">The sequence shown here is derived from an EMBL/GenBank/DDBJ whole genome shotgun (WGS) entry which is preliminary data.</text>
</comment>
<protein>
    <recommendedName>
        <fullName evidence="3">ARM repeat-containing protein</fullName>
    </recommendedName>
</protein>
<organism evidence="1 2">
    <name type="scientific">Armillaria borealis</name>
    <dbReference type="NCBI Taxonomy" id="47425"/>
    <lineage>
        <taxon>Eukaryota</taxon>
        <taxon>Fungi</taxon>
        <taxon>Dikarya</taxon>
        <taxon>Basidiomycota</taxon>
        <taxon>Agaricomycotina</taxon>
        <taxon>Agaricomycetes</taxon>
        <taxon>Agaricomycetidae</taxon>
        <taxon>Agaricales</taxon>
        <taxon>Marasmiineae</taxon>
        <taxon>Physalacriaceae</taxon>
        <taxon>Armillaria</taxon>
    </lineage>
</organism>
<proteinExistence type="predicted"/>
<accession>A0AA39J0A6</accession>
<keyword evidence="2" id="KW-1185">Reference proteome</keyword>
<gene>
    <name evidence="1" type="ORF">EV421DRAFT_1373230</name>
</gene>
<dbReference type="Proteomes" id="UP001175226">
    <property type="component" value="Unassembled WGS sequence"/>
</dbReference>